<dbReference type="RefSeq" id="WP_386720052.1">
    <property type="nucleotide sequence ID" value="NZ_JBHXIJ010000281.1"/>
</dbReference>
<evidence type="ECO:0000313" key="2">
    <source>
        <dbReference type="Proteomes" id="UP001598448"/>
    </source>
</evidence>
<dbReference type="EMBL" id="JBHXIJ010000281">
    <property type="protein sequence ID" value="MFD5102731.1"/>
    <property type="molecule type" value="Genomic_DNA"/>
</dbReference>
<organism evidence="1 2">
    <name type="scientific">Streptomyces albidochromogenes</name>
    <dbReference type="NCBI Taxonomy" id="329524"/>
    <lineage>
        <taxon>Bacteria</taxon>
        <taxon>Bacillati</taxon>
        <taxon>Actinomycetota</taxon>
        <taxon>Actinomycetes</taxon>
        <taxon>Kitasatosporales</taxon>
        <taxon>Streptomycetaceae</taxon>
        <taxon>Streptomyces</taxon>
    </lineage>
</organism>
<name>A0ABW6FVB0_9ACTN</name>
<dbReference type="Proteomes" id="UP001598448">
    <property type="component" value="Unassembled WGS sequence"/>
</dbReference>
<evidence type="ECO:0000313" key="1">
    <source>
        <dbReference type="EMBL" id="MFD5102731.1"/>
    </source>
</evidence>
<accession>A0ABW6FVB0</accession>
<keyword evidence="2" id="KW-1185">Reference proteome</keyword>
<reference evidence="1 2" key="1">
    <citation type="submission" date="2024-09" db="EMBL/GenBank/DDBJ databases">
        <title>The Natural Products Discovery Center: Release of the First 8490 Sequenced Strains for Exploring Actinobacteria Biosynthetic Diversity.</title>
        <authorList>
            <person name="Kalkreuter E."/>
            <person name="Kautsar S.A."/>
            <person name="Yang D."/>
            <person name="Bader C.D."/>
            <person name="Teijaro C.N."/>
            <person name="Fluegel L."/>
            <person name="Davis C.M."/>
            <person name="Simpson J.R."/>
            <person name="Lauterbach L."/>
            <person name="Steele A.D."/>
            <person name="Gui C."/>
            <person name="Meng S."/>
            <person name="Li G."/>
            <person name="Viehrig K."/>
            <person name="Ye F."/>
            <person name="Su P."/>
            <person name="Kiefer A.F."/>
            <person name="Nichols A."/>
            <person name="Cepeda A.J."/>
            <person name="Yan W."/>
            <person name="Fan B."/>
            <person name="Jiang Y."/>
            <person name="Adhikari A."/>
            <person name="Zheng C.-J."/>
            <person name="Schuster L."/>
            <person name="Cowan T.M."/>
            <person name="Smanski M.J."/>
            <person name="Chevrette M.G."/>
            <person name="De Carvalho L.P.S."/>
            <person name="Shen B."/>
        </authorList>
    </citation>
    <scope>NUCLEOTIDE SEQUENCE [LARGE SCALE GENOMIC DNA]</scope>
    <source>
        <strain evidence="1 2">NPDC058348</strain>
    </source>
</reference>
<comment type="caution">
    <text evidence="1">The sequence shown here is derived from an EMBL/GenBank/DDBJ whole genome shotgun (WGS) entry which is preliminary data.</text>
</comment>
<evidence type="ECO:0008006" key="3">
    <source>
        <dbReference type="Google" id="ProtNLM"/>
    </source>
</evidence>
<proteinExistence type="predicted"/>
<gene>
    <name evidence="1" type="ORF">ACFWJN_27690</name>
</gene>
<protein>
    <recommendedName>
        <fullName evidence="3">DNA primase/polymerase bifunctional N-terminal domain-containing protein</fullName>
    </recommendedName>
</protein>
<sequence>MGNTTVAMEWLAGAALDPVACARQWRRHQPDIALLPAGRRWDVVITPERLGFTLLRAISSCRLRPGPVLFDTCARLTGFFVPPGATAGWFASGIRCAGTGTWIATPWPRPAGGRLRWLVLPDGTGALNDLTTLEHLMHDATTHDPTGNHAGESERGR</sequence>